<sequence>MDADAEAGAEAGAEGGAARERVGGPSGADAVRHVVGRVDGALPFLTATCERSPATVWFADVLAHVRAGSDPLRPWRDALRGQMSQRHAVAVRPHVPAAFVLQWWCEVAATPIAYAAVLGPWVLAPSPDGLGFELAGGLNPQRVVVDPGRASLAAEPDRARRLELGHTAYLGLVSEVVAAYAPEVRMGTRQRWGVVSDMWDTAVRLARGAAGEDVGPEPARVSCCFIYALPGMRECAACPRSGRGVVRN</sequence>
<evidence type="ECO:0000256" key="1">
    <source>
        <dbReference type="SAM" id="MobiDB-lite"/>
    </source>
</evidence>
<reference evidence="4" key="1">
    <citation type="journal article" date="2019" name="Int. J. Syst. Evol. Microbiol.">
        <title>The Global Catalogue of Microorganisms (GCM) 10K type strain sequencing project: providing services to taxonomists for standard genome sequencing and annotation.</title>
        <authorList>
            <consortium name="The Broad Institute Genomics Platform"/>
            <consortium name="The Broad Institute Genome Sequencing Center for Infectious Disease"/>
            <person name="Wu L."/>
            <person name="Ma J."/>
        </authorList>
    </citation>
    <scope>NUCLEOTIDE SEQUENCE [LARGE SCALE GENOMIC DNA]</scope>
    <source>
        <strain evidence="4">CCUG 57508</strain>
    </source>
</reference>
<comment type="caution">
    <text evidence="3">The sequence shown here is derived from an EMBL/GenBank/DDBJ whole genome shotgun (WGS) entry which is preliminary data.</text>
</comment>
<name>A0ABW3MV24_9MICO</name>
<dbReference type="Pfam" id="PF11575">
    <property type="entry name" value="FhuF_C"/>
    <property type="match status" value="1"/>
</dbReference>
<accession>A0ABW3MV24</accession>
<proteinExistence type="predicted"/>
<keyword evidence="4" id="KW-1185">Reference proteome</keyword>
<dbReference type="EMBL" id="JBHTKH010000005">
    <property type="protein sequence ID" value="MFD1054476.1"/>
    <property type="molecule type" value="Genomic_DNA"/>
</dbReference>
<dbReference type="Proteomes" id="UP001597046">
    <property type="component" value="Unassembled WGS sequence"/>
</dbReference>
<dbReference type="RefSeq" id="WP_386052378.1">
    <property type="nucleotide sequence ID" value="NZ_JBHTKH010000005.1"/>
</dbReference>
<feature type="domain" description="Ferric siderophore reductase C-terminal" evidence="2">
    <location>
        <begin position="220"/>
        <end position="240"/>
    </location>
</feature>
<evidence type="ECO:0000313" key="3">
    <source>
        <dbReference type="EMBL" id="MFD1054476.1"/>
    </source>
</evidence>
<evidence type="ECO:0000259" key="2">
    <source>
        <dbReference type="Pfam" id="PF11575"/>
    </source>
</evidence>
<protein>
    <submittedName>
        <fullName evidence="3">(2Fe-2S)-binding protein</fullName>
    </submittedName>
</protein>
<dbReference type="InterPro" id="IPR024726">
    <property type="entry name" value="FhuF_C"/>
</dbReference>
<organism evidence="3 4">
    <name type="scientific">Terrabacter terrigena</name>
    <dbReference type="NCBI Taxonomy" id="574718"/>
    <lineage>
        <taxon>Bacteria</taxon>
        <taxon>Bacillati</taxon>
        <taxon>Actinomycetota</taxon>
        <taxon>Actinomycetes</taxon>
        <taxon>Micrococcales</taxon>
        <taxon>Intrasporangiaceae</taxon>
        <taxon>Terrabacter</taxon>
    </lineage>
</organism>
<evidence type="ECO:0000313" key="4">
    <source>
        <dbReference type="Proteomes" id="UP001597046"/>
    </source>
</evidence>
<gene>
    <name evidence="3" type="ORF">ACFQ2V_09195</name>
</gene>
<feature type="region of interest" description="Disordered" evidence="1">
    <location>
        <begin position="1"/>
        <end position="25"/>
    </location>
</feature>